<comment type="caution">
    <text evidence="3">The sequence shown here is derived from an EMBL/GenBank/DDBJ whole genome shotgun (WGS) entry which is preliminary data.</text>
</comment>
<evidence type="ECO:0000256" key="2">
    <source>
        <dbReference type="SAM" id="SignalP"/>
    </source>
</evidence>
<keyword evidence="4" id="KW-1185">Reference proteome</keyword>
<sequence>MKTCKANFLVISMIICLVMLNIANAQYIAPSVSPAPSPAGFCDTKCAYRCQKWGVHSKCMHFCKMCCDKCKCVPSGTFGNKDECPCYRDWYSKHGKPKCP</sequence>
<reference evidence="3" key="1">
    <citation type="submission" date="2024-03" db="EMBL/GenBank/DDBJ databases">
        <title>WGS assembly of Saponaria officinalis var. Norfolk2.</title>
        <authorList>
            <person name="Jenkins J."/>
            <person name="Shu S."/>
            <person name="Grimwood J."/>
            <person name="Barry K."/>
            <person name="Goodstein D."/>
            <person name="Schmutz J."/>
            <person name="Leebens-Mack J."/>
            <person name="Osbourn A."/>
        </authorList>
    </citation>
    <scope>NUCLEOTIDE SEQUENCE [LARGE SCALE GENOMIC DNA]</scope>
    <source>
        <strain evidence="3">JIC</strain>
    </source>
</reference>
<organism evidence="3 4">
    <name type="scientific">Saponaria officinalis</name>
    <name type="common">Common soapwort</name>
    <name type="synonym">Lychnis saponaria</name>
    <dbReference type="NCBI Taxonomy" id="3572"/>
    <lineage>
        <taxon>Eukaryota</taxon>
        <taxon>Viridiplantae</taxon>
        <taxon>Streptophyta</taxon>
        <taxon>Embryophyta</taxon>
        <taxon>Tracheophyta</taxon>
        <taxon>Spermatophyta</taxon>
        <taxon>Magnoliopsida</taxon>
        <taxon>eudicotyledons</taxon>
        <taxon>Gunneridae</taxon>
        <taxon>Pentapetalae</taxon>
        <taxon>Caryophyllales</taxon>
        <taxon>Caryophyllaceae</taxon>
        <taxon>Caryophylleae</taxon>
        <taxon>Saponaria</taxon>
    </lineage>
</organism>
<name>A0AAW1NCN8_SAPOF</name>
<proteinExistence type="inferred from homology"/>
<dbReference type="Pfam" id="PF02704">
    <property type="entry name" value="GASA"/>
    <property type="match status" value="1"/>
</dbReference>
<accession>A0AAW1NCN8</accession>
<evidence type="ECO:0000313" key="4">
    <source>
        <dbReference type="Proteomes" id="UP001443914"/>
    </source>
</evidence>
<dbReference type="EMBL" id="JBDFQZ010000001">
    <property type="protein sequence ID" value="KAK9756064.1"/>
    <property type="molecule type" value="Genomic_DNA"/>
</dbReference>
<protein>
    <submittedName>
        <fullName evidence="3">Uncharacterized protein</fullName>
    </submittedName>
</protein>
<comment type="similarity">
    <text evidence="1">Belongs to the GASA family.</text>
</comment>
<dbReference type="PANTHER" id="PTHR23201">
    <property type="entry name" value="EXTENSIN, PROLINE-RICH PROTEIN"/>
    <property type="match status" value="1"/>
</dbReference>
<dbReference type="InterPro" id="IPR003854">
    <property type="entry name" value="GASA"/>
</dbReference>
<gene>
    <name evidence="3" type="ORF">RND81_01G070800</name>
</gene>
<dbReference type="Proteomes" id="UP001443914">
    <property type="component" value="Unassembled WGS sequence"/>
</dbReference>
<dbReference type="AlphaFoldDB" id="A0AAW1NCN8"/>
<evidence type="ECO:0000256" key="1">
    <source>
        <dbReference type="ARBA" id="ARBA00010582"/>
    </source>
</evidence>
<feature type="chain" id="PRO_5043743889" evidence="2">
    <location>
        <begin position="26"/>
        <end position="100"/>
    </location>
</feature>
<feature type="signal peptide" evidence="2">
    <location>
        <begin position="1"/>
        <end position="25"/>
    </location>
</feature>
<evidence type="ECO:0000313" key="3">
    <source>
        <dbReference type="EMBL" id="KAK9756064.1"/>
    </source>
</evidence>
<keyword evidence="2" id="KW-0732">Signal</keyword>